<gene>
    <name evidence="2" type="ORF">DRJ04_09895</name>
</gene>
<evidence type="ECO:0000313" key="2">
    <source>
        <dbReference type="EMBL" id="RLE09432.1"/>
    </source>
</evidence>
<keyword evidence="1" id="KW-0812">Transmembrane</keyword>
<protein>
    <submittedName>
        <fullName evidence="2">Uncharacterized protein</fullName>
    </submittedName>
</protein>
<keyword evidence="1" id="KW-0472">Membrane</keyword>
<accession>A0A662D354</accession>
<feature type="transmembrane region" description="Helical" evidence="1">
    <location>
        <begin position="20"/>
        <end position="40"/>
    </location>
</feature>
<evidence type="ECO:0000313" key="3">
    <source>
        <dbReference type="Proteomes" id="UP000280417"/>
    </source>
</evidence>
<proteinExistence type="predicted"/>
<reference evidence="2 3" key="1">
    <citation type="submission" date="2018-06" db="EMBL/GenBank/DDBJ databases">
        <title>Extensive metabolic versatility and redundancy in microbially diverse, dynamic hydrothermal sediments.</title>
        <authorList>
            <person name="Dombrowski N."/>
            <person name="Teske A."/>
            <person name="Baker B.J."/>
        </authorList>
    </citation>
    <scope>NUCLEOTIDE SEQUENCE [LARGE SCALE GENOMIC DNA]</scope>
    <source>
        <strain evidence="2">B3_G15</strain>
    </source>
</reference>
<evidence type="ECO:0000256" key="1">
    <source>
        <dbReference type="SAM" id="Phobius"/>
    </source>
</evidence>
<organism evidence="2 3">
    <name type="scientific">Aerophobetes bacterium</name>
    <dbReference type="NCBI Taxonomy" id="2030807"/>
    <lineage>
        <taxon>Bacteria</taxon>
        <taxon>Candidatus Aerophobota</taxon>
    </lineage>
</organism>
<dbReference type="EMBL" id="QMQA01000368">
    <property type="protein sequence ID" value="RLE09432.1"/>
    <property type="molecule type" value="Genomic_DNA"/>
</dbReference>
<name>A0A662D354_UNCAE</name>
<keyword evidence="1" id="KW-1133">Transmembrane helix</keyword>
<dbReference type="AlphaFoldDB" id="A0A662D354"/>
<dbReference type="Proteomes" id="UP000280417">
    <property type="component" value="Unassembled WGS sequence"/>
</dbReference>
<comment type="caution">
    <text evidence="2">The sequence shown here is derived from an EMBL/GenBank/DDBJ whole genome shotgun (WGS) entry which is preliminary data.</text>
</comment>
<sequence>MNYKINELYNEEVICSKKKFNKYISGIAGILGSLILLGNVSASDLNKYNKNVYEEKPKAVEVARKNCRKPYLGGLARIDEEGWIYPDRVDKDQSGKYKYDRSNIEETLLAFIEAINKRDEKLYRELTKGEPFWKNSLKFEYGPERPTKVIYEIYKIRKYRIIDIIDMENLGCEKKENSKKKHSKGVNIEAIMDTIEVYLNPKTHTVLKRYYRRIGILFIEENDKFYVYWFFTSI</sequence>